<gene>
    <name evidence="2" type="primary">dml_1</name>
    <name evidence="2" type="ORF">BG845_00180</name>
</gene>
<dbReference type="RefSeq" id="WP_085910526.1">
    <property type="nucleotide sequence ID" value="NZ_AP018920.1"/>
</dbReference>
<dbReference type="STRING" id="2074.BG845_00180"/>
<dbReference type="PANTHER" id="PTHR42905">
    <property type="entry name" value="PHOSPHOENOLPYRUVATE CARBOXYLASE"/>
    <property type="match status" value="1"/>
</dbReference>
<dbReference type="OrthoDB" id="10016780at2"/>
<reference evidence="2 3" key="1">
    <citation type="submission" date="2016-09" db="EMBL/GenBank/DDBJ databases">
        <title>Pseudonocardia autotrophica DSM535, a candidate organism with high potential of specific P450 cytochromes.</title>
        <authorList>
            <person name="Grumaz C."/>
            <person name="Vainshtein Y."/>
            <person name="Kirstahler P."/>
            <person name="Sohn K."/>
        </authorList>
    </citation>
    <scope>NUCLEOTIDE SEQUENCE [LARGE SCALE GENOMIC DNA]</scope>
    <source>
        <strain evidence="2 3">DSM 535</strain>
    </source>
</reference>
<sequence>MLSTEIPARRRRALLRESLAGRTGPALRFRSVPTAAAAGRAAACGLDGVHLAWADLGPSGEVVAGIVRAMPLPVLVDLGGIADVERAVELLEVAGVSAILLDDLARPDPAGAAGPPPGSDDPVTRLAVALGARRDPDLLIGVRPAVRSTEGLIDAVDRARAQVAAGADLIVVGRPETEAGYTVLREALDIPLLVDATASDHSPPPTPRRLAELGMDVVIHPVTLPRTAPDAAERGVIATRDTRHARAGGGSAARTTEEHR</sequence>
<evidence type="ECO:0000313" key="3">
    <source>
        <dbReference type="Proteomes" id="UP000194360"/>
    </source>
</evidence>
<keyword evidence="2" id="KW-0456">Lyase</keyword>
<dbReference type="Pfam" id="PF13714">
    <property type="entry name" value="PEP_mutase"/>
    <property type="match status" value="1"/>
</dbReference>
<dbReference type="EMBL" id="MIGB01000001">
    <property type="protein sequence ID" value="OSY44060.1"/>
    <property type="molecule type" value="Genomic_DNA"/>
</dbReference>
<dbReference type="InterPro" id="IPR040442">
    <property type="entry name" value="Pyrv_kinase-like_dom_sf"/>
</dbReference>
<dbReference type="Proteomes" id="UP000194360">
    <property type="component" value="Unassembled WGS sequence"/>
</dbReference>
<evidence type="ECO:0000256" key="1">
    <source>
        <dbReference type="SAM" id="MobiDB-lite"/>
    </source>
</evidence>
<evidence type="ECO:0000313" key="2">
    <source>
        <dbReference type="EMBL" id="OSY44060.1"/>
    </source>
</evidence>
<dbReference type="SUPFAM" id="SSF51621">
    <property type="entry name" value="Phosphoenolpyruvate/pyruvate domain"/>
    <property type="match status" value="1"/>
</dbReference>
<dbReference type="AlphaFoldDB" id="A0A1Y2N9B6"/>
<proteinExistence type="predicted"/>
<dbReference type="PANTHER" id="PTHR42905:SF5">
    <property type="entry name" value="CARBOXYVINYL-CARBOXYPHOSPHONATE PHOSPHORYLMUTASE, CHLOROPLASTIC"/>
    <property type="match status" value="1"/>
</dbReference>
<dbReference type="InterPro" id="IPR015813">
    <property type="entry name" value="Pyrv/PenolPyrv_kinase-like_dom"/>
</dbReference>
<protein>
    <submittedName>
        <fullName evidence="2">2,3-dimethylmalate lyase</fullName>
        <ecNumber evidence="2">4.1.3.32</ecNumber>
    </submittedName>
</protein>
<dbReference type="EC" id="4.1.3.32" evidence="2"/>
<feature type="region of interest" description="Disordered" evidence="1">
    <location>
        <begin position="230"/>
        <end position="260"/>
    </location>
</feature>
<organism evidence="2 3">
    <name type="scientific">Pseudonocardia autotrophica</name>
    <name type="common">Amycolata autotrophica</name>
    <name type="synonym">Nocardia autotrophica</name>
    <dbReference type="NCBI Taxonomy" id="2074"/>
    <lineage>
        <taxon>Bacteria</taxon>
        <taxon>Bacillati</taxon>
        <taxon>Actinomycetota</taxon>
        <taxon>Actinomycetes</taxon>
        <taxon>Pseudonocardiales</taxon>
        <taxon>Pseudonocardiaceae</taxon>
        <taxon>Pseudonocardia</taxon>
    </lineage>
</organism>
<keyword evidence="3" id="KW-1185">Reference proteome</keyword>
<dbReference type="Gene3D" id="3.20.20.60">
    <property type="entry name" value="Phosphoenolpyruvate-binding domains"/>
    <property type="match status" value="1"/>
</dbReference>
<dbReference type="GO" id="GO:0047529">
    <property type="term" value="F:2,3-dimethylmalate lyase activity"/>
    <property type="evidence" value="ECO:0007669"/>
    <property type="project" value="UniProtKB-EC"/>
</dbReference>
<name>A0A1Y2N9B6_PSEAH</name>
<accession>A0A1Y2N9B6</accession>
<comment type="caution">
    <text evidence="2">The sequence shown here is derived from an EMBL/GenBank/DDBJ whole genome shotgun (WGS) entry which is preliminary data.</text>
</comment>